<sequence length="73" mass="7881">MAAIPWRSQNNNGLPLPKEGLKGREGPEPSKLRWGHGDIGRGGGRPVVKLGKETKSSEPQSNAPTNKLFYSLS</sequence>
<feature type="compositionally biased region" description="Basic and acidic residues" evidence="1">
    <location>
        <begin position="19"/>
        <end position="39"/>
    </location>
</feature>
<name>A0A151NP67_ALLMI</name>
<accession>A0A151NP67</accession>
<protein>
    <submittedName>
        <fullName evidence="2">Uncharacterized protein</fullName>
    </submittedName>
</protein>
<gene>
    <name evidence="2" type="ORF">Y1Q_0015530</name>
</gene>
<evidence type="ECO:0000256" key="1">
    <source>
        <dbReference type="SAM" id="MobiDB-lite"/>
    </source>
</evidence>
<evidence type="ECO:0000313" key="3">
    <source>
        <dbReference type="Proteomes" id="UP000050525"/>
    </source>
</evidence>
<reference evidence="2 3" key="1">
    <citation type="journal article" date="2012" name="Genome Biol.">
        <title>Sequencing three crocodilian genomes to illuminate the evolution of archosaurs and amniotes.</title>
        <authorList>
            <person name="St John J.A."/>
            <person name="Braun E.L."/>
            <person name="Isberg S.R."/>
            <person name="Miles L.G."/>
            <person name="Chong A.Y."/>
            <person name="Gongora J."/>
            <person name="Dalzell P."/>
            <person name="Moran C."/>
            <person name="Bed'hom B."/>
            <person name="Abzhanov A."/>
            <person name="Burgess S.C."/>
            <person name="Cooksey A.M."/>
            <person name="Castoe T.A."/>
            <person name="Crawford N.G."/>
            <person name="Densmore L.D."/>
            <person name="Drew J.C."/>
            <person name="Edwards S.V."/>
            <person name="Faircloth B.C."/>
            <person name="Fujita M.K."/>
            <person name="Greenwold M.J."/>
            <person name="Hoffmann F.G."/>
            <person name="Howard J.M."/>
            <person name="Iguchi T."/>
            <person name="Janes D.E."/>
            <person name="Khan S.Y."/>
            <person name="Kohno S."/>
            <person name="de Koning A.J."/>
            <person name="Lance S.L."/>
            <person name="McCarthy F.M."/>
            <person name="McCormack J.E."/>
            <person name="Merchant M.E."/>
            <person name="Peterson D.G."/>
            <person name="Pollock D.D."/>
            <person name="Pourmand N."/>
            <person name="Raney B.J."/>
            <person name="Roessler K.A."/>
            <person name="Sanford J.R."/>
            <person name="Sawyer R.H."/>
            <person name="Schmidt C.J."/>
            <person name="Triplett E.W."/>
            <person name="Tuberville T.D."/>
            <person name="Venegas-Anaya M."/>
            <person name="Howard J.T."/>
            <person name="Jarvis E.D."/>
            <person name="Guillette L.J.Jr."/>
            <person name="Glenn T.C."/>
            <person name="Green R.E."/>
            <person name="Ray D.A."/>
        </authorList>
    </citation>
    <scope>NUCLEOTIDE SEQUENCE [LARGE SCALE GENOMIC DNA]</scope>
    <source>
        <strain evidence="2">KSC_2009_1</strain>
    </source>
</reference>
<dbReference type="EMBL" id="AKHW03002524">
    <property type="protein sequence ID" value="KYO38255.1"/>
    <property type="molecule type" value="Genomic_DNA"/>
</dbReference>
<dbReference type="AlphaFoldDB" id="A0A151NP67"/>
<organism evidence="2 3">
    <name type="scientific">Alligator mississippiensis</name>
    <name type="common">American alligator</name>
    <dbReference type="NCBI Taxonomy" id="8496"/>
    <lineage>
        <taxon>Eukaryota</taxon>
        <taxon>Metazoa</taxon>
        <taxon>Chordata</taxon>
        <taxon>Craniata</taxon>
        <taxon>Vertebrata</taxon>
        <taxon>Euteleostomi</taxon>
        <taxon>Archelosauria</taxon>
        <taxon>Archosauria</taxon>
        <taxon>Crocodylia</taxon>
        <taxon>Alligatoridae</taxon>
        <taxon>Alligatorinae</taxon>
        <taxon>Alligator</taxon>
    </lineage>
</organism>
<dbReference type="Proteomes" id="UP000050525">
    <property type="component" value="Unassembled WGS sequence"/>
</dbReference>
<feature type="region of interest" description="Disordered" evidence="1">
    <location>
        <begin position="1"/>
        <end position="73"/>
    </location>
</feature>
<comment type="caution">
    <text evidence="2">The sequence shown here is derived from an EMBL/GenBank/DDBJ whole genome shotgun (WGS) entry which is preliminary data.</text>
</comment>
<proteinExistence type="predicted"/>
<keyword evidence="3" id="KW-1185">Reference proteome</keyword>
<evidence type="ECO:0000313" key="2">
    <source>
        <dbReference type="EMBL" id="KYO38255.1"/>
    </source>
</evidence>